<evidence type="ECO:0008006" key="3">
    <source>
        <dbReference type="Google" id="ProtNLM"/>
    </source>
</evidence>
<accession>A0AAW0REZ1</accession>
<evidence type="ECO:0000313" key="1">
    <source>
        <dbReference type="EMBL" id="KAK8140708.1"/>
    </source>
</evidence>
<gene>
    <name evidence="1" type="ORF">G3M48_002520</name>
</gene>
<dbReference type="EMBL" id="JAAHCF010001854">
    <property type="protein sequence ID" value="KAK8140708.1"/>
    <property type="molecule type" value="Genomic_DNA"/>
</dbReference>
<name>A0AAW0REZ1_9HYPO</name>
<comment type="caution">
    <text evidence="1">The sequence shown here is derived from an EMBL/GenBank/DDBJ whole genome shotgun (WGS) entry which is preliminary data.</text>
</comment>
<sequence>MMDFLKLNNLPQVSPVQGYDGSGPATYVSSRALIVGQPNGEKSCSDGGRGECRRCGQPRAAGPTCAAWTATHRENRSRQLVIVQELRNDRLTELRSLAAISSPHVARLLAGLELRAHSRSAHQTPGTAYIAGFLEQLMHGLGGARRDWTRVQRMQLPGPTPAQTW</sequence>
<reference evidence="1 2" key="1">
    <citation type="submission" date="2020-02" db="EMBL/GenBank/DDBJ databases">
        <title>Comparative genomics of the hypocrealean fungal genus Beauvera.</title>
        <authorList>
            <person name="Showalter D.N."/>
            <person name="Bushley K.E."/>
            <person name="Rehner S.A."/>
        </authorList>
    </citation>
    <scope>NUCLEOTIDE SEQUENCE [LARGE SCALE GENOMIC DNA]</scope>
    <source>
        <strain evidence="1 2">ARSEF4384</strain>
    </source>
</reference>
<organism evidence="1 2">
    <name type="scientific">Beauveria asiatica</name>
    <dbReference type="NCBI Taxonomy" id="1069075"/>
    <lineage>
        <taxon>Eukaryota</taxon>
        <taxon>Fungi</taxon>
        <taxon>Dikarya</taxon>
        <taxon>Ascomycota</taxon>
        <taxon>Pezizomycotina</taxon>
        <taxon>Sordariomycetes</taxon>
        <taxon>Hypocreomycetidae</taxon>
        <taxon>Hypocreales</taxon>
        <taxon>Cordycipitaceae</taxon>
        <taxon>Beauveria</taxon>
    </lineage>
</organism>
<protein>
    <recommendedName>
        <fullName evidence="3">Protein kinase domain-containing protein</fullName>
    </recommendedName>
</protein>
<proteinExistence type="predicted"/>
<dbReference type="AlphaFoldDB" id="A0AAW0REZ1"/>
<keyword evidence="2" id="KW-1185">Reference proteome</keyword>
<dbReference type="Proteomes" id="UP001397290">
    <property type="component" value="Unassembled WGS sequence"/>
</dbReference>
<evidence type="ECO:0000313" key="2">
    <source>
        <dbReference type="Proteomes" id="UP001397290"/>
    </source>
</evidence>
<feature type="non-terminal residue" evidence="1">
    <location>
        <position position="1"/>
    </location>
</feature>